<dbReference type="AlphaFoldDB" id="A0AAD1UCD3"/>
<feature type="region of interest" description="Disordered" evidence="1">
    <location>
        <begin position="95"/>
        <end position="116"/>
    </location>
</feature>
<evidence type="ECO:0000256" key="1">
    <source>
        <dbReference type="SAM" id="MobiDB-lite"/>
    </source>
</evidence>
<reference evidence="2" key="1">
    <citation type="submission" date="2023-07" db="EMBL/GenBank/DDBJ databases">
        <authorList>
            <consortium name="AG Swart"/>
            <person name="Singh M."/>
            <person name="Singh A."/>
            <person name="Seah K."/>
            <person name="Emmerich C."/>
        </authorList>
    </citation>
    <scope>NUCLEOTIDE SEQUENCE</scope>
    <source>
        <strain evidence="2">DP1</strain>
    </source>
</reference>
<organism evidence="2 3">
    <name type="scientific">Euplotes crassus</name>
    <dbReference type="NCBI Taxonomy" id="5936"/>
    <lineage>
        <taxon>Eukaryota</taxon>
        <taxon>Sar</taxon>
        <taxon>Alveolata</taxon>
        <taxon>Ciliophora</taxon>
        <taxon>Intramacronucleata</taxon>
        <taxon>Spirotrichea</taxon>
        <taxon>Hypotrichia</taxon>
        <taxon>Euplotida</taxon>
        <taxon>Euplotidae</taxon>
        <taxon>Moneuplotes</taxon>
    </lineage>
</organism>
<comment type="caution">
    <text evidence="2">The sequence shown here is derived from an EMBL/GenBank/DDBJ whole genome shotgun (WGS) entry which is preliminary data.</text>
</comment>
<name>A0AAD1UCD3_EUPCR</name>
<feature type="region of interest" description="Disordered" evidence="1">
    <location>
        <begin position="214"/>
        <end position="235"/>
    </location>
</feature>
<evidence type="ECO:0000313" key="3">
    <source>
        <dbReference type="Proteomes" id="UP001295684"/>
    </source>
</evidence>
<dbReference type="EMBL" id="CAMPGE010007305">
    <property type="protein sequence ID" value="CAI2366224.1"/>
    <property type="molecule type" value="Genomic_DNA"/>
</dbReference>
<feature type="compositionally biased region" description="Basic and acidic residues" evidence="1">
    <location>
        <begin position="96"/>
        <end position="106"/>
    </location>
</feature>
<sequence>MDVFGSNMSRSGRRMIQSNNMFYKEIEQMGTMMSKTPRRHVRVASPQYNDHSPLLAQFNEGLYKNEHTNHLKRFSFKVSKKLKNSQRKILRKKREKERIRTREQKRQVMSPLPQVPPVGHYKPSYIQIESGDKSNLKFQPLNQSNSGRFFLHEFCVKSNSRRRSQSQGKWKRILKKIKGQGHAVIEESAKTSSFKKRLERLKKSPRTTLKIKKKALKEKKNDSEAEGDSEEIQNPAKVVKKIKRSKSPSLQCGVFIEFKKQLPRKDILDGFPMPFDSCYKSVASLITSKSRK</sequence>
<protein>
    <submittedName>
        <fullName evidence="2">Uncharacterized protein</fullName>
    </submittedName>
</protein>
<keyword evidence="3" id="KW-1185">Reference proteome</keyword>
<proteinExistence type="predicted"/>
<gene>
    <name evidence="2" type="ORF">ECRASSUSDP1_LOCUS7496</name>
</gene>
<evidence type="ECO:0000313" key="2">
    <source>
        <dbReference type="EMBL" id="CAI2366224.1"/>
    </source>
</evidence>
<accession>A0AAD1UCD3</accession>
<dbReference type="Proteomes" id="UP001295684">
    <property type="component" value="Unassembled WGS sequence"/>
</dbReference>